<protein>
    <submittedName>
        <fullName evidence="2">LINE-1 retrotransposable element O protein</fullName>
    </submittedName>
</protein>
<dbReference type="InterPro" id="IPR036691">
    <property type="entry name" value="Endo/exonu/phosph_ase_sf"/>
</dbReference>
<name>A0AAW2X4Z0_9LAMI</name>
<evidence type="ECO:0000256" key="1">
    <source>
        <dbReference type="SAM" id="Phobius"/>
    </source>
</evidence>
<dbReference type="SUPFAM" id="SSF56219">
    <property type="entry name" value="DNase I-like"/>
    <property type="match status" value="1"/>
</dbReference>
<accession>A0AAW2X4Z0</accession>
<dbReference type="InterPro" id="IPR052343">
    <property type="entry name" value="Retrotransposon-Effector_Assoc"/>
</dbReference>
<sequence>MKILLWNCHGLGSAWTVQKLMELVKIYSLGLVFISETKCRSRRYERLKENLNYHGTGVDVVGRSDGLLLLWHKDIEVWHNHIDVTIKSIECLDRWHFTRFYGSSNVTRRKELWNVLWNLTKSNLQDLRFEGDIFIGVIIEKPPTLFVLALIVLVVPTVGLICFLSLSPKKKVFSLQDRLDIISRLCCCYSECMAIDYSIKCVKQCEERICALRGQKLDATAKGEIERLYDSLNALASKEEVMWKQRVKALWLTKGDRNTRFFRAKANERRLSNEIKRIKDRLGMEIVGTEGIRKVIVDYFGAIFSSTRPLEEAMDEVLASVESRVTENMNSQLIRSFTIEEIMQALNQMNPLKSPGPDGMSPIFYQKFWDIVGPDACACILEFLNGGDLNSLLNFTQIVLFPKCPNPTDMSNFHPISLCNVIYKLTSKVLANRPKPFLDSIIPASQTAFVPGRIITDNLIIIYRTKIWEKRDMCLLSWISVKPLIG</sequence>
<keyword evidence="1" id="KW-1133">Transmembrane helix</keyword>
<keyword evidence="1" id="KW-0472">Membrane</keyword>
<dbReference type="PANTHER" id="PTHR46890">
    <property type="entry name" value="NON-LTR RETROLELEMENT REVERSE TRANSCRIPTASE-LIKE PROTEIN-RELATED"/>
    <property type="match status" value="1"/>
</dbReference>
<feature type="transmembrane region" description="Helical" evidence="1">
    <location>
        <begin position="145"/>
        <end position="166"/>
    </location>
</feature>
<comment type="caution">
    <text evidence="2">The sequence shown here is derived from an EMBL/GenBank/DDBJ whole genome shotgun (WGS) entry which is preliminary data.</text>
</comment>
<reference evidence="2" key="1">
    <citation type="submission" date="2020-06" db="EMBL/GenBank/DDBJ databases">
        <authorList>
            <person name="Li T."/>
            <person name="Hu X."/>
            <person name="Zhang T."/>
            <person name="Song X."/>
            <person name="Zhang H."/>
            <person name="Dai N."/>
            <person name="Sheng W."/>
            <person name="Hou X."/>
            <person name="Wei L."/>
        </authorList>
    </citation>
    <scope>NUCLEOTIDE SEQUENCE</scope>
    <source>
        <strain evidence="2">KEN1</strain>
        <tissue evidence="2">Leaf</tissue>
    </source>
</reference>
<dbReference type="AlphaFoldDB" id="A0AAW2X4Z0"/>
<organism evidence="2">
    <name type="scientific">Sesamum latifolium</name>
    <dbReference type="NCBI Taxonomy" id="2727402"/>
    <lineage>
        <taxon>Eukaryota</taxon>
        <taxon>Viridiplantae</taxon>
        <taxon>Streptophyta</taxon>
        <taxon>Embryophyta</taxon>
        <taxon>Tracheophyta</taxon>
        <taxon>Spermatophyta</taxon>
        <taxon>Magnoliopsida</taxon>
        <taxon>eudicotyledons</taxon>
        <taxon>Gunneridae</taxon>
        <taxon>Pentapetalae</taxon>
        <taxon>asterids</taxon>
        <taxon>lamiids</taxon>
        <taxon>Lamiales</taxon>
        <taxon>Pedaliaceae</taxon>
        <taxon>Sesamum</taxon>
    </lineage>
</organism>
<reference evidence="2" key="2">
    <citation type="journal article" date="2024" name="Plant">
        <title>Genomic evolution and insights into agronomic trait innovations of Sesamum species.</title>
        <authorList>
            <person name="Miao H."/>
            <person name="Wang L."/>
            <person name="Qu L."/>
            <person name="Liu H."/>
            <person name="Sun Y."/>
            <person name="Le M."/>
            <person name="Wang Q."/>
            <person name="Wei S."/>
            <person name="Zheng Y."/>
            <person name="Lin W."/>
            <person name="Duan Y."/>
            <person name="Cao H."/>
            <person name="Xiong S."/>
            <person name="Wang X."/>
            <person name="Wei L."/>
            <person name="Li C."/>
            <person name="Ma Q."/>
            <person name="Ju M."/>
            <person name="Zhao R."/>
            <person name="Li G."/>
            <person name="Mu C."/>
            <person name="Tian Q."/>
            <person name="Mei H."/>
            <person name="Zhang T."/>
            <person name="Gao T."/>
            <person name="Zhang H."/>
        </authorList>
    </citation>
    <scope>NUCLEOTIDE SEQUENCE</scope>
    <source>
        <strain evidence="2">KEN1</strain>
    </source>
</reference>
<proteinExistence type="predicted"/>
<dbReference type="EMBL" id="JACGWN010000005">
    <property type="protein sequence ID" value="KAL0448671.1"/>
    <property type="molecule type" value="Genomic_DNA"/>
</dbReference>
<dbReference type="PANTHER" id="PTHR46890:SF48">
    <property type="entry name" value="RNA-DIRECTED DNA POLYMERASE"/>
    <property type="match status" value="1"/>
</dbReference>
<gene>
    <name evidence="2" type="ORF">Slati_1423500</name>
</gene>
<dbReference type="Gene3D" id="3.60.10.10">
    <property type="entry name" value="Endonuclease/exonuclease/phosphatase"/>
    <property type="match status" value="1"/>
</dbReference>
<evidence type="ECO:0000313" key="2">
    <source>
        <dbReference type="EMBL" id="KAL0448671.1"/>
    </source>
</evidence>
<keyword evidence="1" id="KW-0812">Transmembrane</keyword>